<name>A0AAD7I802_9AGAR</name>
<evidence type="ECO:0000259" key="3">
    <source>
        <dbReference type="Pfam" id="PF05199"/>
    </source>
</evidence>
<reference evidence="4" key="1">
    <citation type="submission" date="2023-03" db="EMBL/GenBank/DDBJ databases">
        <title>Massive genome expansion in bonnet fungi (Mycena s.s.) driven by repeated elements and novel gene families across ecological guilds.</title>
        <authorList>
            <consortium name="Lawrence Berkeley National Laboratory"/>
            <person name="Harder C.B."/>
            <person name="Miyauchi S."/>
            <person name="Viragh M."/>
            <person name="Kuo A."/>
            <person name="Thoen E."/>
            <person name="Andreopoulos B."/>
            <person name="Lu D."/>
            <person name="Skrede I."/>
            <person name="Drula E."/>
            <person name="Henrissat B."/>
            <person name="Morin E."/>
            <person name="Kohler A."/>
            <person name="Barry K."/>
            <person name="LaButti K."/>
            <person name="Morin E."/>
            <person name="Salamov A."/>
            <person name="Lipzen A."/>
            <person name="Mereny Z."/>
            <person name="Hegedus B."/>
            <person name="Baldrian P."/>
            <person name="Stursova M."/>
            <person name="Weitz H."/>
            <person name="Taylor A."/>
            <person name="Grigoriev I.V."/>
            <person name="Nagy L.G."/>
            <person name="Martin F."/>
            <person name="Kauserud H."/>
        </authorList>
    </citation>
    <scope>NUCLEOTIDE SEQUENCE</scope>
    <source>
        <strain evidence="4">CBHHK182m</strain>
    </source>
</reference>
<dbReference type="SUPFAM" id="SSF51905">
    <property type="entry name" value="FAD/NAD(P)-binding domain"/>
    <property type="match status" value="1"/>
</dbReference>
<dbReference type="Gene3D" id="3.50.50.60">
    <property type="entry name" value="FAD/NAD(P)-binding domain"/>
    <property type="match status" value="1"/>
</dbReference>
<dbReference type="Pfam" id="PF05199">
    <property type="entry name" value="GMC_oxred_C"/>
    <property type="match status" value="1"/>
</dbReference>
<dbReference type="InterPro" id="IPR012132">
    <property type="entry name" value="GMC_OxRdtase"/>
</dbReference>
<organism evidence="4 5">
    <name type="scientific">Mycena metata</name>
    <dbReference type="NCBI Taxonomy" id="1033252"/>
    <lineage>
        <taxon>Eukaryota</taxon>
        <taxon>Fungi</taxon>
        <taxon>Dikarya</taxon>
        <taxon>Basidiomycota</taxon>
        <taxon>Agaricomycotina</taxon>
        <taxon>Agaricomycetes</taxon>
        <taxon>Agaricomycetidae</taxon>
        <taxon>Agaricales</taxon>
        <taxon>Marasmiineae</taxon>
        <taxon>Mycenaceae</taxon>
        <taxon>Mycena</taxon>
    </lineage>
</organism>
<protein>
    <submittedName>
        <fullName evidence="4">GMC oxidoreductase</fullName>
    </submittedName>
</protein>
<evidence type="ECO:0000313" key="4">
    <source>
        <dbReference type="EMBL" id="KAJ7737114.1"/>
    </source>
</evidence>
<comment type="cofactor">
    <cofactor evidence="1">
        <name>FAD</name>
        <dbReference type="ChEBI" id="CHEBI:57692"/>
    </cofactor>
</comment>
<sequence length="172" mass="18911">MADPRGHGVDRSKGFFGFNCALLNAESRGHVRLRSRDPMQNPICEMRYLSSPKDSATLRTALPVSRQLAARMRADGYALEDVTVPIDMTDEGLNAFVEERVETMYHYASSCTMVPEDDTLPGVVDAELRVHGVANLRICDASVLPNAPATHPQALIYAIGEKCADMILQDTM</sequence>
<dbReference type="PANTHER" id="PTHR11552:SF147">
    <property type="entry name" value="CHOLINE DEHYDROGENASE, MITOCHONDRIAL"/>
    <property type="match status" value="1"/>
</dbReference>
<dbReference type="GO" id="GO:0050660">
    <property type="term" value="F:flavin adenine dinucleotide binding"/>
    <property type="evidence" value="ECO:0007669"/>
    <property type="project" value="InterPro"/>
</dbReference>
<dbReference type="Gene3D" id="3.30.560.10">
    <property type="entry name" value="Glucose Oxidase, domain 3"/>
    <property type="match status" value="1"/>
</dbReference>
<evidence type="ECO:0000313" key="5">
    <source>
        <dbReference type="Proteomes" id="UP001215598"/>
    </source>
</evidence>
<comment type="similarity">
    <text evidence="2">Belongs to the GMC oxidoreductase family.</text>
</comment>
<evidence type="ECO:0000256" key="2">
    <source>
        <dbReference type="ARBA" id="ARBA00010790"/>
    </source>
</evidence>
<proteinExistence type="inferred from homology"/>
<feature type="domain" description="Glucose-methanol-choline oxidoreductase C-terminal" evidence="3">
    <location>
        <begin position="26"/>
        <end position="160"/>
    </location>
</feature>
<dbReference type="AlphaFoldDB" id="A0AAD7I802"/>
<keyword evidence="5" id="KW-1185">Reference proteome</keyword>
<dbReference type="InterPro" id="IPR036188">
    <property type="entry name" value="FAD/NAD-bd_sf"/>
</dbReference>
<dbReference type="GO" id="GO:0016614">
    <property type="term" value="F:oxidoreductase activity, acting on CH-OH group of donors"/>
    <property type="evidence" value="ECO:0007669"/>
    <property type="project" value="InterPro"/>
</dbReference>
<dbReference type="InterPro" id="IPR007867">
    <property type="entry name" value="GMC_OxRtase_C"/>
</dbReference>
<dbReference type="PANTHER" id="PTHR11552">
    <property type="entry name" value="GLUCOSE-METHANOL-CHOLINE GMC OXIDOREDUCTASE"/>
    <property type="match status" value="1"/>
</dbReference>
<evidence type="ECO:0000256" key="1">
    <source>
        <dbReference type="ARBA" id="ARBA00001974"/>
    </source>
</evidence>
<dbReference type="Proteomes" id="UP001215598">
    <property type="component" value="Unassembled WGS sequence"/>
</dbReference>
<comment type="caution">
    <text evidence="4">The sequence shown here is derived from an EMBL/GenBank/DDBJ whole genome shotgun (WGS) entry which is preliminary data.</text>
</comment>
<gene>
    <name evidence="4" type="ORF">B0H16DRAFT_1326143</name>
</gene>
<dbReference type="EMBL" id="JARKIB010000118">
    <property type="protein sequence ID" value="KAJ7737114.1"/>
    <property type="molecule type" value="Genomic_DNA"/>
</dbReference>
<dbReference type="SUPFAM" id="SSF54373">
    <property type="entry name" value="FAD-linked reductases, C-terminal domain"/>
    <property type="match status" value="1"/>
</dbReference>
<accession>A0AAD7I802</accession>